<dbReference type="Proteomes" id="UP000186216">
    <property type="component" value="Unassembled WGS sequence"/>
</dbReference>
<dbReference type="EMBL" id="CP067140">
    <property type="protein sequence ID" value="WCR01981.1"/>
    <property type="molecule type" value="Genomic_DNA"/>
</dbReference>
<evidence type="ECO:0000256" key="1">
    <source>
        <dbReference type="ARBA" id="ARBA00022642"/>
    </source>
</evidence>
<dbReference type="PANTHER" id="PTHR14084:SF0">
    <property type="entry name" value="KYNURENINASE"/>
    <property type="match status" value="1"/>
</dbReference>
<evidence type="ECO:0000256" key="3">
    <source>
        <dbReference type="ARBA" id="ARBA00022898"/>
    </source>
</evidence>
<dbReference type="InterPro" id="IPR015421">
    <property type="entry name" value="PyrdxlP-dep_Trfase_major"/>
</dbReference>
<dbReference type="AlphaFoldDB" id="A0AA45W2F7"/>
<evidence type="ECO:0000313" key="6">
    <source>
        <dbReference type="EMBL" id="WCR01981.1"/>
    </source>
</evidence>
<dbReference type="GO" id="GO:0005737">
    <property type="term" value="C:cytoplasm"/>
    <property type="evidence" value="ECO:0007669"/>
    <property type="project" value="InterPro"/>
</dbReference>
<keyword evidence="1" id="KW-0662">Pyridine nucleotide biosynthesis</keyword>
<dbReference type="EMBL" id="FTOU01000002">
    <property type="protein sequence ID" value="SIS66049.1"/>
    <property type="molecule type" value="Genomic_DNA"/>
</dbReference>
<keyword evidence="6" id="KW-0032">Aminotransferase</keyword>
<evidence type="ECO:0000256" key="2">
    <source>
        <dbReference type="ARBA" id="ARBA00022801"/>
    </source>
</evidence>
<dbReference type="Pfam" id="PF00266">
    <property type="entry name" value="Aminotran_5"/>
    <property type="match status" value="1"/>
</dbReference>
<gene>
    <name evidence="6" type="ORF">JHX88_13790</name>
    <name evidence="5" type="ORF">SAMN05421772_102350</name>
</gene>
<organism evidence="5 7">
    <name type="scientific">Paracoccus saliphilus</name>
    <dbReference type="NCBI Taxonomy" id="405559"/>
    <lineage>
        <taxon>Bacteria</taxon>
        <taxon>Pseudomonadati</taxon>
        <taxon>Pseudomonadota</taxon>
        <taxon>Alphaproteobacteria</taxon>
        <taxon>Rhodobacterales</taxon>
        <taxon>Paracoccaceae</taxon>
        <taxon>Paracoccus</taxon>
    </lineage>
</organism>
<dbReference type="PANTHER" id="PTHR14084">
    <property type="entry name" value="KYNURENINASE"/>
    <property type="match status" value="1"/>
</dbReference>
<dbReference type="RefSeq" id="WP_076523559.1">
    <property type="nucleotide sequence ID" value="NZ_CP067140.1"/>
</dbReference>
<evidence type="ECO:0000313" key="7">
    <source>
        <dbReference type="Proteomes" id="UP000186216"/>
    </source>
</evidence>
<dbReference type="InterPro" id="IPR015424">
    <property type="entry name" value="PyrdxlP-dep_Trfase"/>
</dbReference>
<dbReference type="GO" id="GO:0030170">
    <property type="term" value="F:pyridoxal phosphate binding"/>
    <property type="evidence" value="ECO:0007669"/>
    <property type="project" value="InterPro"/>
</dbReference>
<dbReference type="GO" id="GO:0019441">
    <property type="term" value="P:L-tryptophan catabolic process to kynurenine"/>
    <property type="evidence" value="ECO:0007669"/>
    <property type="project" value="TreeGrafter"/>
</dbReference>
<keyword evidence="8" id="KW-1185">Reference proteome</keyword>
<reference evidence="6 8" key="2">
    <citation type="submission" date="2021-01" db="EMBL/GenBank/DDBJ databases">
        <title>Biogeographic distribution of Paracoccus.</title>
        <authorList>
            <person name="Hollensteiner J."/>
            <person name="Leineberger J."/>
            <person name="Brinkhoff T."/>
            <person name="Daniel R."/>
        </authorList>
    </citation>
    <scope>NUCLEOTIDE SEQUENCE [LARGE SCALE GENOMIC DNA]</scope>
    <source>
        <strain evidence="6 8">DSM 18447</strain>
    </source>
</reference>
<dbReference type="InterPro" id="IPR000192">
    <property type="entry name" value="Aminotrans_V_dom"/>
</dbReference>
<dbReference type="GO" id="GO:0043420">
    <property type="term" value="P:anthranilate metabolic process"/>
    <property type="evidence" value="ECO:0007669"/>
    <property type="project" value="TreeGrafter"/>
</dbReference>
<evidence type="ECO:0000259" key="4">
    <source>
        <dbReference type="Pfam" id="PF00266"/>
    </source>
</evidence>
<dbReference type="InterPro" id="IPR010111">
    <property type="entry name" value="Kynureninase"/>
</dbReference>
<accession>A0AA45W2F7</accession>
<dbReference type="Proteomes" id="UP001215549">
    <property type="component" value="Chromosome"/>
</dbReference>
<reference evidence="5 7" key="1">
    <citation type="submission" date="2017-01" db="EMBL/GenBank/DDBJ databases">
        <authorList>
            <person name="Varghese N."/>
            <person name="Submissions S."/>
        </authorList>
    </citation>
    <scope>NUCLEOTIDE SEQUENCE [LARGE SCALE GENOMIC DNA]</scope>
    <source>
        <strain evidence="5 7">DSM 18447</strain>
    </source>
</reference>
<dbReference type="GO" id="GO:0030429">
    <property type="term" value="F:kynureninase activity"/>
    <property type="evidence" value="ECO:0007669"/>
    <property type="project" value="InterPro"/>
</dbReference>
<dbReference type="GO" id="GO:0009435">
    <property type="term" value="P:NAD+ biosynthetic process"/>
    <property type="evidence" value="ECO:0007669"/>
    <property type="project" value="InterPro"/>
</dbReference>
<dbReference type="InterPro" id="IPR015422">
    <property type="entry name" value="PyrdxlP-dep_Trfase_small"/>
</dbReference>
<proteinExistence type="predicted"/>
<keyword evidence="3" id="KW-0663">Pyridoxal phosphate</keyword>
<protein>
    <submittedName>
        <fullName evidence="6">Aminotransferase class V-fold PLP-dependent enzyme</fullName>
    </submittedName>
    <submittedName>
        <fullName evidence="5">Kynureninase</fullName>
    </submittedName>
</protein>
<dbReference type="Gene3D" id="3.90.1150.10">
    <property type="entry name" value="Aspartate Aminotransferase, domain 1"/>
    <property type="match status" value="1"/>
</dbReference>
<keyword evidence="2" id="KW-0378">Hydrolase</keyword>
<feature type="domain" description="Aminotransferase class V" evidence="4">
    <location>
        <begin position="63"/>
        <end position="349"/>
    </location>
</feature>
<name>A0AA45W2F7_9RHOB</name>
<dbReference type="Gene3D" id="3.40.640.10">
    <property type="entry name" value="Type I PLP-dependent aspartate aminotransferase-like (Major domain)"/>
    <property type="match status" value="1"/>
</dbReference>
<evidence type="ECO:0000313" key="8">
    <source>
        <dbReference type="Proteomes" id="UP001215549"/>
    </source>
</evidence>
<sequence length="379" mass="41311">MRDTAEPGEAYLLYHSIGQYSGKATDLKRGMDAFCDSWAACDDGQWGFVLGQRQRFIDLWRGIVNAPEDTMTTTENVTSGLASIIGALPDKYLKGKQVLVAEDCFPSLHFLLTGLAPRLGFTLRTVPLRQGATWVEDEDFIDAWTPEVGLALLTWVSSTSSHRCDLERLVAHGREMGSVIGTDITQAAGLLPYDVHAPEVDFTLSTSLKWMCGTPGAGVIYVSPRLIPECHPDLRGWFSQDNPFSWGLDAFEFATGIRRFDHGTPASVPAVASLPALEWYNRQDHAAILSHNRELSAILLDGFDDLNLRLASPRDPDQRGGSLMVTLPDKLPGADVVSGLRDAGIHADSRSQTLRMSPGVVTTRAGVEQTLETLASITG</sequence>
<evidence type="ECO:0000313" key="5">
    <source>
        <dbReference type="EMBL" id="SIS66049.1"/>
    </source>
</evidence>
<dbReference type="SUPFAM" id="SSF53383">
    <property type="entry name" value="PLP-dependent transferases"/>
    <property type="match status" value="1"/>
</dbReference>
<keyword evidence="6" id="KW-0808">Transferase</keyword>
<dbReference type="GO" id="GO:0008483">
    <property type="term" value="F:transaminase activity"/>
    <property type="evidence" value="ECO:0007669"/>
    <property type="project" value="UniProtKB-KW"/>
</dbReference>